<gene>
    <name evidence="7" type="ORF">E6O75_ATG08095</name>
</gene>
<dbReference type="PROSITE" id="PS01313">
    <property type="entry name" value="LIPB"/>
    <property type="match status" value="1"/>
</dbReference>
<dbReference type="EC" id="2.3.1.181" evidence="3"/>
<evidence type="ECO:0000259" key="6">
    <source>
        <dbReference type="PROSITE" id="PS51733"/>
    </source>
</evidence>
<dbReference type="Gene3D" id="3.30.930.10">
    <property type="entry name" value="Bira Bifunctional Protein, Domain 2"/>
    <property type="match status" value="1"/>
</dbReference>
<evidence type="ECO:0000256" key="4">
    <source>
        <dbReference type="ARBA" id="ARBA00022679"/>
    </source>
</evidence>
<sequence>MSNKLRHVALQGFSHFKGVHQLQETLVNQFLAFKKGAQVNPNPHVITSQLQPVYTTGRRDVGKLSNGEIDYLTAETPNGRAEFYPALRGGQTTYHGPGQLTAYPIIDLKHHGLSARSYVHLLEEVLIKTCARFDLKAFRTKDTGVWVSKDRKVGSIGVHMRRHVTSHGIALNITDAVKPWFERIVACGLAGKQATSLYGEGCNPAELDTVEDIFVEELAKAIPGIEGVYQHYNDMFSIPMPEEFASLLSHIAIIADTDVDGLSPDDKNAMAECLEDTLRDLVVEEIEKSAIGPLRPVSSLQFTTKDPLMHEMDLFSAIKLTLSIGIDKTPAASVRSKSVEDRCLSGGQSVQAAVSSIASVHP</sequence>
<comment type="similarity">
    <text evidence="2">Belongs to the LipB family.</text>
</comment>
<evidence type="ECO:0000256" key="3">
    <source>
        <dbReference type="ARBA" id="ARBA00012334"/>
    </source>
</evidence>
<dbReference type="InterPro" id="IPR004143">
    <property type="entry name" value="BPL_LPL_catalytic"/>
</dbReference>
<keyword evidence="5" id="KW-0012">Acyltransferase</keyword>
<comment type="pathway">
    <text evidence="1">Protein modification; protein lipoylation via endogenous pathway; protein N(6)-(lipoyl)lysine from octanoyl-[acyl-carrier-protein]: step 1/2.</text>
</comment>
<dbReference type="GO" id="GO:0009249">
    <property type="term" value="P:protein lipoylation"/>
    <property type="evidence" value="ECO:0007669"/>
    <property type="project" value="InterPro"/>
</dbReference>
<evidence type="ECO:0000256" key="1">
    <source>
        <dbReference type="ARBA" id="ARBA00004821"/>
    </source>
</evidence>
<dbReference type="InterPro" id="IPR020605">
    <property type="entry name" value="Octanoyltransferase_CS"/>
</dbReference>
<keyword evidence="8" id="KW-1185">Reference proteome</keyword>
<organism evidence="7 8">
    <name type="scientific">Venturia nashicola</name>
    <dbReference type="NCBI Taxonomy" id="86259"/>
    <lineage>
        <taxon>Eukaryota</taxon>
        <taxon>Fungi</taxon>
        <taxon>Dikarya</taxon>
        <taxon>Ascomycota</taxon>
        <taxon>Pezizomycotina</taxon>
        <taxon>Dothideomycetes</taxon>
        <taxon>Pleosporomycetidae</taxon>
        <taxon>Venturiales</taxon>
        <taxon>Venturiaceae</taxon>
        <taxon>Venturia</taxon>
    </lineage>
</organism>
<dbReference type="CDD" id="cd16444">
    <property type="entry name" value="LipB"/>
    <property type="match status" value="1"/>
</dbReference>
<dbReference type="PROSITE" id="PS51733">
    <property type="entry name" value="BPL_LPL_CATALYTIC"/>
    <property type="match status" value="1"/>
</dbReference>
<dbReference type="NCBIfam" id="TIGR00214">
    <property type="entry name" value="lipB"/>
    <property type="match status" value="1"/>
</dbReference>
<dbReference type="InterPro" id="IPR000544">
    <property type="entry name" value="Octanoyltransferase"/>
</dbReference>
<dbReference type="PANTHER" id="PTHR10993">
    <property type="entry name" value="OCTANOYLTRANSFERASE"/>
    <property type="match status" value="1"/>
</dbReference>
<dbReference type="AlphaFoldDB" id="A0A4Z1P5W3"/>
<feature type="domain" description="BPL/LPL catalytic" evidence="6">
    <location>
        <begin position="39"/>
        <end position="226"/>
    </location>
</feature>
<evidence type="ECO:0000313" key="8">
    <source>
        <dbReference type="Proteomes" id="UP000298493"/>
    </source>
</evidence>
<keyword evidence="4 7" id="KW-0808">Transferase</keyword>
<reference evidence="7 8" key="1">
    <citation type="submission" date="2019-04" db="EMBL/GenBank/DDBJ databases">
        <title>High contiguity whole genome sequence and gene annotation resource for two Venturia nashicola isolates.</title>
        <authorList>
            <person name="Prokchorchik M."/>
            <person name="Won K."/>
            <person name="Lee Y."/>
            <person name="Choi E.D."/>
            <person name="Segonzac C."/>
            <person name="Sohn K.H."/>
        </authorList>
    </citation>
    <scope>NUCLEOTIDE SEQUENCE [LARGE SCALE GENOMIC DNA]</scope>
    <source>
        <strain evidence="7 8">PRI2</strain>
    </source>
</reference>
<dbReference type="Proteomes" id="UP000298493">
    <property type="component" value="Unassembled WGS sequence"/>
</dbReference>
<dbReference type="Pfam" id="PF21948">
    <property type="entry name" value="LplA-B_cat"/>
    <property type="match status" value="1"/>
</dbReference>
<protein>
    <recommendedName>
        <fullName evidence="3">lipoyl(octanoyl) transferase</fullName>
        <ecNumber evidence="3">2.3.1.181</ecNumber>
    </recommendedName>
</protein>
<proteinExistence type="inferred from homology"/>
<name>A0A4Z1P5W3_9PEZI</name>
<evidence type="ECO:0000256" key="5">
    <source>
        <dbReference type="ARBA" id="ARBA00023315"/>
    </source>
</evidence>
<dbReference type="InterPro" id="IPR045864">
    <property type="entry name" value="aa-tRNA-synth_II/BPL/LPL"/>
</dbReference>
<dbReference type="GO" id="GO:0033819">
    <property type="term" value="F:lipoyl(octanoyl) transferase activity"/>
    <property type="evidence" value="ECO:0007669"/>
    <property type="project" value="UniProtKB-EC"/>
</dbReference>
<evidence type="ECO:0000313" key="7">
    <source>
        <dbReference type="EMBL" id="TID17349.1"/>
    </source>
</evidence>
<dbReference type="EMBL" id="SNSC02000016">
    <property type="protein sequence ID" value="TID17349.1"/>
    <property type="molecule type" value="Genomic_DNA"/>
</dbReference>
<dbReference type="PANTHER" id="PTHR10993:SF7">
    <property type="entry name" value="LIPOYLTRANSFERASE 2, MITOCHONDRIAL-RELATED"/>
    <property type="match status" value="1"/>
</dbReference>
<dbReference type="UniPathway" id="UPA00538">
    <property type="reaction ID" value="UER00592"/>
</dbReference>
<dbReference type="SUPFAM" id="SSF55681">
    <property type="entry name" value="Class II aaRS and biotin synthetases"/>
    <property type="match status" value="1"/>
</dbReference>
<evidence type="ECO:0000256" key="2">
    <source>
        <dbReference type="ARBA" id="ARBA00007907"/>
    </source>
</evidence>
<dbReference type="STRING" id="86259.A0A4Z1P5W3"/>
<comment type="caution">
    <text evidence="7">The sequence shown here is derived from an EMBL/GenBank/DDBJ whole genome shotgun (WGS) entry which is preliminary data.</text>
</comment>
<accession>A0A4Z1P5W3</accession>